<dbReference type="EMBL" id="UYSU01034032">
    <property type="protein sequence ID" value="VDL93576.1"/>
    <property type="molecule type" value="Genomic_DNA"/>
</dbReference>
<reference evidence="7" key="1">
    <citation type="submission" date="2016-06" db="UniProtKB">
        <authorList>
            <consortium name="WormBaseParasite"/>
        </authorList>
    </citation>
    <scope>IDENTIFICATION</scope>
</reference>
<dbReference type="InterPro" id="IPR000477">
    <property type="entry name" value="RT_dom"/>
</dbReference>
<protein>
    <submittedName>
        <fullName evidence="7">Reverse transcriptase domain-containing protein</fullName>
    </submittedName>
</protein>
<dbReference type="GO" id="GO:0008270">
    <property type="term" value="F:zinc ion binding"/>
    <property type="evidence" value="ECO:0007669"/>
    <property type="project" value="UniProtKB-KW"/>
</dbReference>
<evidence type="ECO:0000313" key="7">
    <source>
        <dbReference type="WBParaSite" id="SSLN_0000743301-mRNA-1"/>
    </source>
</evidence>
<feature type="domain" description="C2H2-type" evidence="3">
    <location>
        <begin position="368"/>
        <end position="395"/>
    </location>
</feature>
<gene>
    <name evidence="5" type="ORF">SSLN_LOCUS7191</name>
</gene>
<sequence>MIFAARLLQEKCQEMRTHLYTTFLDPKKAFDTVNRDGLWKVMQKFGCPERFPHMVRQLHDWMMARFTDKGTVSEAVSVANGVKQGCVLAPTLFSLIFSAMLTDAYREEPPGIRIAYRMDGRLLNQRRMNFRLRVSTEIIHELLFADDCTLNATTEEEMQRGMELFEAACEKFRLRINSEKTVLMHQPPPNTIYTTAHITVNGAQLKYVGTFTYLDGNLSCSTKVDDEIAHCQSQSSLWTHAECGLESTRSPPQHQTQDAAVWSGDVDDLPKAGAEVQPLPPHDRIPDTEVLNEQVRRYKDILKTSLKQLQINQVTWEGLTRNRPAWRRTVKTGAAIYEDNRFAASKAKRAARKSPAPQTNTANALALSTCPRCQRTFRARISLVGHLRTQCTNNPTIPTSTSNSVNPPSDSTSLISGNNSISPTIIETTSQYSSPVSFTTAAAAAATTISDEDTLLNCPHCYCTCPRNRGLEGCQSNAYNRPCRRPSVCAVSVEWLTSGLEVKRRWLLQIP</sequence>
<feature type="compositionally biased region" description="Low complexity" evidence="2">
    <location>
        <begin position="392"/>
        <end position="413"/>
    </location>
</feature>
<keyword evidence="1" id="KW-0479">Metal-binding</keyword>
<dbReference type="Proteomes" id="UP000275846">
    <property type="component" value="Unassembled WGS sequence"/>
</dbReference>
<dbReference type="PANTHER" id="PTHR47027:SF26">
    <property type="entry name" value="REVERSE TRANSCRIPTASE DOMAIN-CONTAINING PROTEIN"/>
    <property type="match status" value="1"/>
</dbReference>
<keyword evidence="1" id="KW-0862">Zinc</keyword>
<dbReference type="PROSITE" id="PS50157">
    <property type="entry name" value="ZINC_FINGER_C2H2_2"/>
    <property type="match status" value="1"/>
</dbReference>
<evidence type="ECO:0000259" key="4">
    <source>
        <dbReference type="PROSITE" id="PS50878"/>
    </source>
</evidence>
<name>A0A183SSJ3_SCHSO</name>
<evidence type="ECO:0000313" key="6">
    <source>
        <dbReference type="Proteomes" id="UP000275846"/>
    </source>
</evidence>
<keyword evidence="1" id="KW-0863">Zinc-finger</keyword>
<dbReference type="Pfam" id="PF00078">
    <property type="entry name" value="RVT_1"/>
    <property type="match status" value="1"/>
</dbReference>
<evidence type="ECO:0000313" key="5">
    <source>
        <dbReference type="EMBL" id="VDL93576.1"/>
    </source>
</evidence>
<dbReference type="OrthoDB" id="6322772at2759"/>
<dbReference type="InterPro" id="IPR013087">
    <property type="entry name" value="Znf_C2H2_type"/>
</dbReference>
<proteinExistence type="predicted"/>
<keyword evidence="6" id="KW-1185">Reference proteome</keyword>
<accession>A0A183SSJ3</accession>
<dbReference type="AlphaFoldDB" id="A0A183SSJ3"/>
<evidence type="ECO:0000259" key="3">
    <source>
        <dbReference type="PROSITE" id="PS50157"/>
    </source>
</evidence>
<dbReference type="SUPFAM" id="SSF56672">
    <property type="entry name" value="DNA/RNA polymerases"/>
    <property type="match status" value="1"/>
</dbReference>
<feature type="region of interest" description="Disordered" evidence="2">
    <location>
        <begin position="392"/>
        <end position="414"/>
    </location>
</feature>
<feature type="domain" description="Reverse transcriptase" evidence="4">
    <location>
        <begin position="1"/>
        <end position="212"/>
    </location>
</feature>
<evidence type="ECO:0000256" key="1">
    <source>
        <dbReference type="PROSITE-ProRule" id="PRU00042"/>
    </source>
</evidence>
<evidence type="ECO:0000256" key="2">
    <source>
        <dbReference type="SAM" id="MobiDB-lite"/>
    </source>
</evidence>
<dbReference type="PANTHER" id="PTHR47027">
    <property type="entry name" value="REVERSE TRANSCRIPTASE DOMAIN-CONTAINING PROTEIN"/>
    <property type="match status" value="1"/>
</dbReference>
<dbReference type="PROSITE" id="PS50878">
    <property type="entry name" value="RT_POL"/>
    <property type="match status" value="1"/>
</dbReference>
<reference evidence="5 6" key="2">
    <citation type="submission" date="2018-11" db="EMBL/GenBank/DDBJ databases">
        <authorList>
            <consortium name="Pathogen Informatics"/>
        </authorList>
    </citation>
    <scope>NUCLEOTIDE SEQUENCE [LARGE SCALE GENOMIC DNA]</scope>
    <source>
        <strain evidence="5 6">NST_G2</strain>
    </source>
</reference>
<dbReference type="InterPro" id="IPR043502">
    <property type="entry name" value="DNA/RNA_pol_sf"/>
</dbReference>
<organism evidence="7">
    <name type="scientific">Schistocephalus solidus</name>
    <name type="common">Tapeworm</name>
    <dbReference type="NCBI Taxonomy" id="70667"/>
    <lineage>
        <taxon>Eukaryota</taxon>
        <taxon>Metazoa</taxon>
        <taxon>Spiralia</taxon>
        <taxon>Lophotrochozoa</taxon>
        <taxon>Platyhelminthes</taxon>
        <taxon>Cestoda</taxon>
        <taxon>Eucestoda</taxon>
        <taxon>Diphyllobothriidea</taxon>
        <taxon>Diphyllobothriidae</taxon>
        <taxon>Schistocephalus</taxon>
    </lineage>
</organism>
<dbReference type="WBParaSite" id="SSLN_0000743301-mRNA-1">
    <property type="protein sequence ID" value="SSLN_0000743301-mRNA-1"/>
    <property type="gene ID" value="SSLN_0000743301"/>
</dbReference>